<proteinExistence type="predicted"/>
<organism evidence="1 2">
    <name type="scientific">Daphnia pulex</name>
    <name type="common">Water flea</name>
    <dbReference type="NCBI Taxonomy" id="6669"/>
    <lineage>
        <taxon>Eukaryota</taxon>
        <taxon>Metazoa</taxon>
        <taxon>Ecdysozoa</taxon>
        <taxon>Arthropoda</taxon>
        <taxon>Crustacea</taxon>
        <taxon>Branchiopoda</taxon>
        <taxon>Diplostraca</taxon>
        <taxon>Cladocera</taxon>
        <taxon>Anomopoda</taxon>
        <taxon>Daphniidae</taxon>
        <taxon>Daphnia</taxon>
    </lineage>
</organism>
<gene>
    <name evidence="1" type="ORF">DAPPUDRAFT_242427</name>
</gene>
<protein>
    <submittedName>
        <fullName evidence="1">Uncharacterized protein</fullName>
    </submittedName>
</protein>
<name>E9GGM8_DAPPU</name>
<accession>E9GGM8</accession>
<dbReference type="KEGG" id="dpx:DAPPUDRAFT_242427"/>
<evidence type="ECO:0000313" key="2">
    <source>
        <dbReference type="Proteomes" id="UP000000305"/>
    </source>
</evidence>
<evidence type="ECO:0000313" key="1">
    <source>
        <dbReference type="EMBL" id="EFX81419.1"/>
    </source>
</evidence>
<dbReference type="Proteomes" id="UP000000305">
    <property type="component" value="Unassembled WGS sequence"/>
</dbReference>
<keyword evidence="2" id="KW-1185">Reference proteome</keyword>
<dbReference type="EMBL" id="GL732543">
    <property type="protein sequence ID" value="EFX81419.1"/>
    <property type="molecule type" value="Genomic_DNA"/>
</dbReference>
<dbReference type="AlphaFoldDB" id="E9GGM8"/>
<dbReference type="InParanoid" id="E9GGM8"/>
<sequence>MYSQKTLSAPVDRRIQEMERGTLITSEQKHTDNCQDIAKTSQGNCRSNLYEETIKANKDLAEAVQGISQDLQEQK</sequence>
<reference evidence="1 2" key="1">
    <citation type="journal article" date="2011" name="Science">
        <title>The ecoresponsive genome of Daphnia pulex.</title>
        <authorList>
            <person name="Colbourne J.K."/>
            <person name="Pfrender M.E."/>
            <person name="Gilbert D."/>
            <person name="Thomas W.K."/>
            <person name="Tucker A."/>
            <person name="Oakley T.H."/>
            <person name="Tokishita S."/>
            <person name="Aerts A."/>
            <person name="Arnold G.J."/>
            <person name="Basu M.K."/>
            <person name="Bauer D.J."/>
            <person name="Caceres C.E."/>
            <person name="Carmel L."/>
            <person name="Casola C."/>
            <person name="Choi J.H."/>
            <person name="Detter J.C."/>
            <person name="Dong Q."/>
            <person name="Dusheyko S."/>
            <person name="Eads B.D."/>
            <person name="Frohlich T."/>
            <person name="Geiler-Samerotte K.A."/>
            <person name="Gerlach D."/>
            <person name="Hatcher P."/>
            <person name="Jogdeo S."/>
            <person name="Krijgsveld J."/>
            <person name="Kriventseva E.V."/>
            <person name="Kultz D."/>
            <person name="Laforsch C."/>
            <person name="Lindquist E."/>
            <person name="Lopez J."/>
            <person name="Manak J.R."/>
            <person name="Muller J."/>
            <person name="Pangilinan J."/>
            <person name="Patwardhan R.P."/>
            <person name="Pitluck S."/>
            <person name="Pritham E.J."/>
            <person name="Rechtsteiner A."/>
            <person name="Rho M."/>
            <person name="Rogozin I.B."/>
            <person name="Sakarya O."/>
            <person name="Salamov A."/>
            <person name="Schaack S."/>
            <person name="Shapiro H."/>
            <person name="Shiga Y."/>
            <person name="Skalitzky C."/>
            <person name="Smith Z."/>
            <person name="Souvorov A."/>
            <person name="Sung W."/>
            <person name="Tang Z."/>
            <person name="Tsuchiya D."/>
            <person name="Tu H."/>
            <person name="Vos H."/>
            <person name="Wang M."/>
            <person name="Wolf Y.I."/>
            <person name="Yamagata H."/>
            <person name="Yamada T."/>
            <person name="Ye Y."/>
            <person name="Shaw J.R."/>
            <person name="Andrews J."/>
            <person name="Crease T.J."/>
            <person name="Tang H."/>
            <person name="Lucas S.M."/>
            <person name="Robertson H.M."/>
            <person name="Bork P."/>
            <person name="Koonin E.V."/>
            <person name="Zdobnov E.M."/>
            <person name="Grigoriev I.V."/>
            <person name="Lynch M."/>
            <person name="Boore J.L."/>
        </authorList>
    </citation>
    <scope>NUCLEOTIDE SEQUENCE [LARGE SCALE GENOMIC DNA]</scope>
</reference>
<dbReference type="HOGENOM" id="CLU_2673595_0_0_1"/>